<gene>
    <name evidence="2" type="ORF">S06H3_42578</name>
</gene>
<name>X1Q966_9ZZZZ</name>
<dbReference type="InterPro" id="IPR008921">
    <property type="entry name" value="DNA_pol3_clamp-load_cplx_C"/>
</dbReference>
<comment type="caution">
    <text evidence="2">The sequence shown here is derived from an EMBL/GenBank/DDBJ whole genome shotgun (WGS) entry which is preliminary data.</text>
</comment>
<reference evidence="2" key="1">
    <citation type="journal article" date="2014" name="Front. Microbiol.">
        <title>High frequency of phylogenetically diverse reductive dehalogenase-homologous genes in deep subseafloor sedimentary metagenomes.</title>
        <authorList>
            <person name="Kawai M."/>
            <person name="Futagami T."/>
            <person name="Toyoda A."/>
            <person name="Takaki Y."/>
            <person name="Nishi S."/>
            <person name="Hori S."/>
            <person name="Arai W."/>
            <person name="Tsubouchi T."/>
            <person name="Morono Y."/>
            <person name="Uchiyama I."/>
            <person name="Ito T."/>
            <person name="Fujiyama A."/>
            <person name="Inagaki F."/>
            <person name="Takami H."/>
        </authorList>
    </citation>
    <scope>NUCLEOTIDE SEQUENCE</scope>
    <source>
        <strain evidence="2">Expedition CK06-06</strain>
    </source>
</reference>
<sequence length="63" mass="7345">RLGITAEFVWRKTLEQASRYSLERLTELYHKLLEADLSIKTGRYDGELALNILVAELCQQHKI</sequence>
<organism evidence="2">
    <name type="scientific">marine sediment metagenome</name>
    <dbReference type="NCBI Taxonomy" id="412755"/>
    <lineage>
        <taxon>unclassified sequences</taxon>
        <taxon>metagenomes</taxon>
        <taxon>ecological metagenomes</taxon>
    </lineage>
</organism>
<dbReference type="AlphaFoldDB" id="X1Q966"/>
<feature type="domain" description="DNA polymerase III delta subunit-like C-terminal" evidence="1">
    <location>
        <begin position="7"/>
        <end position="56"/>
    </location>
</feature>
<feature type="non-terminal residue" evidence="2">
    <location>
        <position position="1"/>
    </location>
</feature>
<dbReference type="SUPFAM" id="SSF48019">
    <property type="entry name" value="post-AAA+ oligomerization domain-like"/>
    <property type="match status" value="1"/>
</dbReference>
<protein>
    <recommendedName>
        <fullName evidence="1">DNA polymerase III delta subunit-like C-terminal domain-containing protein</fullName>
    </recommendedName>
</protein>
<dbReference type="Gene3D" id="1.20.272.10">
    <property type="match status" value="1"/>
</dbReference>
<dbReference type="EMBL" id="BARV01026342">
    <property type="protein sequence ID" value="GAI39824.1"/>
    <property type="molecule type" value="Genomic_DNA"/>
</dbReference>
<accession>X1Q966</accession>
<dbReference type="GO" id="GO:0006260">
    <property type="term" value="P:DNA replication"/>
    <property type="evidence" value="ECO:0007669"/>
    <property type="project" value="InterPro"/>
</dbReference>
<proteinExistence type="predicted"/>
<evidence type="ECO:0000259" key="1">
    <source>
        <dbReference type="Pfam" id="PF21694"/>
    </source>
</evidence>
<evidence type="ECO:0000313" key="2">
    <source>
        <dbReference type="EMBL" id="GAI39824.1"/>
    </source>
</evidence>
<dbReference type="Pfam" id="PF21694">
    <property type="entry name" value="DNA_pol3_delta_C"/>
    <property type="match status" value="1"/>
</dbReference>
<dbReference type="InterPro" id="IPR048466">
    <property type="entry name" value="DNA_pol3_delta-like_C"/>
</dbReference>
<dbReference type="GO" id="GO:0003677">
    <property type="term" value="F:DNA binding"/>
    <property type="evidence" value="ECO:0007669"/>
    <property type="project" value="InterPro"/>
</dbReference>